<evidence type="ECO:0000313" key="2">
    <source>
        <dbReference type="Proteomes" id="UP001642409"/>
    </source>
</evidence>
<proteinExistence type="predicted"/>
<organism evidence="1 2">
    <name type="scientific">Hexamita inflata</name>
    <dbReference type="NCBI Taxonomy" id="28002"/>
    <lineage>
        <taxon>Eukaryota</taxon>
        <taxon>Metamonada</taxon>
        <taxon>Diplomonadida</taxon>
        <taxon>Hexamitidae</taxon>
        <taxon>Hexamitinae</taxon>
        <taxon>Hexamita</taxon>
    </lineage>
</organism>
<evidence type="ECO:0000313" key="1">
    <source>
        <dbReference type="EMBL" id="CAL6000611.1"/>
    </source>
</evidence>
<keyword evidence="2" id="KW-1185">Reference proteome</keyword>
<dbReference type="Proteomes" id="UP001642409">
    <property type="component" value="Unassembled WGS sequence"/>
</dbReference>
<sequence length="135" mass="15522">MFDASKKKKNYPVLRNKHMLYPPGDASAQKKNTMVLLRAFEDFKEVKSYLETSMFIKLHDMIVTEPMSTKEPIVIVTEYEENGTREEYDGTTKVENNQQLVYEMTKFITQICDGKASVVPKVEGMLLENPGCCKK</sequence>
<dbReference type="EMBL" id="CAXDID020000041">
    <property type="protein sequence ID" value="CAL6000611.1"/>
    <property type="molecule type" value="Genomic_DNA"/>
</dbReference>
<protein>
    <submittedName>
        <fullName evidence="1">Hypothetical_protein</fullName>
    </submittedName>
</protein>
<name>A0ABP1HYS0_9EUKA</name>
<reference evidence="1 2" key="1">
    <citation type="submission" date="2024-07" db="EMBL/GenBank/DDBJ databases">
        <authorList>
            <person name="Akdeniz Z."/>
        </authorList>
    </citation>
    <scope>NUCLEOTIDE SEQUENCE [LARGE SCALE GENOMIC DNA]</scope>
</reference>
<accession>A0ABP1HYS0</accession>
<comment type="caution">
    <text evidence="1">The sequence shown here is derived from an EMBL/GenBank/DDBJ whole genome shotgun (WGS) entry which is preliminary data.</text>
</comment>
<gene>
    <name evidence="1" type="ORF">HINF_LOCUS16784</name>
</gene>